<evidence type="ECO:0008006" key="3">
    <source>
        <dbReference type="Google" id="ProtNLM"/>
    </source>
</evidence>
<evidence type="ECO:0000313" key="1">
    <source>
        <dbReference type="EMBL" id="SFZ76962.1"/>
    </source>
</evidence>
<gene>
    <name evidence="1" type="ORF">SAMN02745887_02170</name>
</gene>
<dbReference type="RefSeq" id="WP_139256123.1">
    <property type="nucleotide sequence ID" value="NZ_FPKR01000008.1"/>
</dbReference>
<evidence type="ECO:0000313" key="2">
    <source>
        <dbReference type="Proteomes" id="UP000186513"/>
    </source>
</evidence>
<accession>A0A1K2HL46</accession>
<dbReference type="AlphaFoldDB" id="A0A1K2HL46"/>
<dbReference type="STRING" id="1121279.SAMN02745887_02170"/>
<organism evidence="1 2">
    <name type="scientific">Chitinimonas taiwanensis DSM 18899</name>
    <dbReference type="NCBI Taxonomy" id="1121279"/>
    <lineage>
        <taxon>Bacteria</taxon>
        <taxon>Pseudomonadati</taxon>
        <taxon>Pseudomonadota</taxon>
        <taxon>Betaproteobacteria</taxon>
        <taxon>Neisseriales</taxon>
        <taxon>Chitinibacteraceae</taxon>
        <taxon>Chitinimonas</taxon>
    </lineage>
</organism>
<reference evidence="1 2" key="1">
    <citation type="submission" date="2016-11" db="EMBL/GenBank/DDBJ databases">
        <authorList>
            <person name="Jaros S."/>
            <person name="Januszkiewicz K."/>
            <person name="Wedrychowicz H."/>
        </authorList>
    </citation>
    <scope>NUCLEOTIDE SEQUENCE [LARGE SCALE GENOMIC DNA]</scope>
    <source>
        <strain evidence="1 2">DSM 18899</strain>
    </source>
</reference>
<dbReference type="OrthoDB" id="9814037at2"/>
<dbReference type="EMBL" id="FPKR01000008">
    <property type="protein sequence ID" value="SFZ76962.1"/>
    <property type="molecule type" value="Genomic_DNA"/>
</dbReference>
<keyword evidence="2" id="KW-1185">Reference proteome</keyword>
<dbReference type="Proteomes" id="UP000186513">
    <property type="component" value="Unassembled WGS sequence"/>
</dbReference>
<protein>
    <recommendedName>
        <fullName evidence="3">Transcription factor zinc-finger</fullName>
    </recommendedName>
</protein>
<name>A0A1K2HL46_9NEIS</name>
<sequence>MLAQRYASKQGGQVEVDFCFPCRLIWFDQYESNQLSPDAVVELFELLHAHRAELQPTQPLSARLACVHCQSDLLPTQDRVRSTTFQYFRCGGGHGRLISFWHFLREKQFVRDLTAPERQQLAAQVAQRRCESCGATVDVRDHSACSYCRAPLAVLDRDAVGKALEAYRRPSARTVALDQADALLAREKSAKYRSTAEPASFSADELMDRLFDGLGELFRLLR</sequence>
<proteinExistence type="predicted"/>